<dbReference type="Pfam" id="PF00440">
    <property type="entry name" value="TetR_N"/>
    <property type="match status" value="1"/>
</dbReference>
<proteinExistence type="predicted"/>
<dbReference type="Proteomes" id="UP000273083">
    <property type="component" value="Unassembled WGS sequence"/>
</dbReference>
<keyword evidence="2 4" id="KW-0238">DNA-binding</keyword>
<feature type="domain" description="HTH tetR-type" evidence="5">
    <location>
        <begin position="12"/>
        <end position="72"/>
    </location>
</feature>
<evidence type="ECO:0000256" key="2">
    <source>
        <dbReference type="ARBA" id="ARBA00023125"/>
    </source>
</evidence>
<dbReference type="Gene3D" id="1.10.357.10">
    <property type="entry name" value="Tetracycline Repressor, domain 2"/>
    <property type="match status" value="1"/>
</dbReference>
<dbReference type="PANTHER" id="PTHR30328:SF54">
    <property type="entry name" value="HTH-TYPE TRANSCRIPTIONAL REPRESSOR SCO4008"/>
    <property type="match status" value="1"/>
</dbReference>
<evidence type="ECO:0000256" key="4">
    <source>
        <dbReference type="PROSITE-ProRule" id="PRU00335"/>
    </source>
</evidence>
<name>A0A3N1XAV6_9FIRM</name>
<accession>A0A3N1XAV6</accession>
<dbReference type="InterPro" id="IPR036271">
    <property type="entry name" value="Tet_transcr_reg_TetR-rel_C_sf"/>
</dbReference>
<organism evidence="6 7">
    <name type="scientific">Mobilisporobacter senegalensis</name>
    <dbReference type="NCBI Taxonomy" id="1329262"/>
    <lineage>
        <taxon>Bacteria</taxon>
        <taxon>Bacillati</taxon>
        <taxon>Bacillota</taxon>
        <taxon>Clostridia</taxon>
        <taxon>Lachnospirales</taxon>
        <taxon>Lachnospiraceae</taxon>
        <taxon>Mobilisporobacter</taxon>
    </lineage>
</organism>
<dbReference type="Gene3D" id="1.10.10.60">
    <property type="entry name" value="Homeodomain-like"/>
    <property type="match status" value="1"/>
</dbReference>
<dbReference type="PROSITE" id="PS50977">
    <property type="entry name" value="HTH_TETR_2"/>
    <property type="match status" value="1"/>
</dbReference>
<protein>
    <submittedName>
        <fullName evidence="6">TetR family transcriptional regulator</fullName>
    </submittedName>
</protein>
<evidence type="ECO:0000256" key="1">
    <source>
        <dbReference type="ARBA" id="ARBA00023015"/>
    </source>
</evidence>
<dbReference type="FunFam" id="1.10.10.60:FF:000141">
    <property type="entry name" value="TetR family transcriptional regulator"/>
    <property type="match status" value="1"/>
</dbReference>
<evidence type="ECO:0000259" key="5">
    <source>
        <dbReference type="PROSITE" id="PS50977"/>
    </source>
</evidence>
<dbReference type="RefSeq" id="WP_123610527.1">
    <property type="nucleotide sequence ID" value="NZ_RJVG01000012.1"/>
</dbReference>
<dbReference type="SUPFAM" id="SSF48498">
    <property type="entry name" value="Tetracyclin repressor-like, C-terminal domain"/>
    <property type="match status" value="1"/>
</dbReference>
<feature type="DNA-binding region" description="H-T-H motif" evidence="4">
    <location>
        <begin position="35"/>
        <end position="54"/>
    </location>
</feature>
<dbReference type="InterPro" id="IPR001647">
    <property type="entry name" value="HTH_TetR"/>
</dbReference>
<evidence type="ECO:0000313" key="7">
    <source>
        <dbReference type="Proteomes" id="UP000273083"/>
    </source>
</evidence>
<dbReference type="AlphaFoldDB" id="A0A3N1XAV6"/>
<dbReference type="OrthoDB" id="9812484at2"/>
<dbReference type="GO" id="GO:0003677">
    <property type="term" value="F:DNA binding"/>
    <property type="evidence" value="ECO:0007669"/>
    <property type="project" value="UniProtKB-UniRule"/>
</dbReference>
<dbReference type="PRINTS" id="PR00455">
    <property type="entry name" value="HTHTETR"/>
</dbReference>
<evidence type="ECO:0000256" key="3">
    <source>
        <dbReference type="ARBA" id="ARBA00023163"/>
    </source>
</evidence>
<dbReference type="GO" id="GO:0045892">
    <property type="term" value="P:negative regulation of DNA-templated transcription"/>
    <property type="evidence" value="ECO:0007669"/>
    <property type="project" value="UniProtKB-ARBA"/>
</dbReference>
<gene>
    <name evidence="6" type="ORF">EDD66_11240</name>
</gene>
<comment type="caution">
    <text evidence="6">The sequence shown here is derived from an EMBL/GenBank/DDBJ whole genome shotgun (WGS) entry which is preliminary data.</text>
</comment>
<keyword evidence="3" id="KW-0804">Transcription</keyword>
<keyword evidence="7" id="KW-1185">Reference proteome</keyword>
<dbReference type="PANTHER" id="PTHR30328">
    <property type="entry name" value="TRANSCRIPTIONAL REPRESSOR"/>
    <property type="match status" value="1"/>
</dbReference>
<sequence length="214" mass="24977">MGVTARKEKERDIRKKDIIDAAEKIFFEKGFHNATMDDIAKEAEFSKRTVYVYFRSKEQLYFEIMIRGYKLLNGLFEKVVEENCTKTGIEKTELLGKALVDFSNLYPEYFKAIMDYENGDMDFENNDDKSIKECYMEGEKLFDFLKDTLDEGIQDGTVLNGIDVINTALILWASMVGVLNTSKKKEKYLIHYRNRTIEELVEEALKFLICSIKK</sequence>
<reference evidence="6 7" key="1">
    <citation type="submission" date="2018-11" db="EMBL/GenBank/DDBJ databases">
        <title>Genomic Encyclopedia of Type Strains, Phase IV (KMG-IV): sequencing the most valuable type-strain genomes for metagenomic binning, comparative biology and taxonomic classification.</title>
        <authorList>
            <person name="Goeker M."/>
        </authorList>
    </citation>
    <scope>NUCLEOTIDE SEQUENCE [LARGE SCALE GENOMIC DNA]</scope>
    <source>
        <strain evidence="6 7">DSM 26537</strain>
    </source>
</reference>
<dbReference type="InterPro" id="IPR009057">
    <property type="entry name" value="Homeodomain-like_sf"/>
</dbReference>
<dbReference type="InterPro" id="IPR050109">
    <property type="entry name" value="HTH-type_TetR-like_transc_reg"/>
</dbReference>
<evidence type="ECO:0000313" key="6">
    <source>
        <dbReference type="EMBL" id="ROR23909.1"/>
    </source>
</evidence>
<keyword evidence="1" id="KW-0805">Transcription regulation</keyword>
<dbReference type="SUPFAM" id="SSF46689">
    <property type="entry name" value="Homeodomain-like"/>
    <property type="match status" value="1"/>
</dbReference>
<dbReference type="EMBL" id="RJVG01000012">
    <property type="protein sequence ID" value="ROR23909.1"/>
    <property type="molecule type" value="Genomic_DNA"/>
</dbReference>